<evidence type="ECO:0000256" key="2">
    <source>
        <dbReference type="ARBA" id="ARBA00022490"/>
    </source>
</evidence>
<gene>
    <name evidence="10" type="primary">LOC108085330</name>
</gene>
<dbReference type="InterPro" id="IPR032840">
    <property type="entry name" value="CFAP91_dom"/>
</dbReference>
<dbReference type="RefSeq" id="XP_017037375.1">
    <property type="nucleotide sequence ID" value="XM_017181886.3"/>
</dbReference>
<keyword evidence="9" id="KW-1185">Reference proteome</keyword>
<evidence type="ECO:0000256" key="1">
    <source>
        <dbReference type="ARBA" id="ARBA00004430"/>
    </source>
</evidence>
<evidence type="ECO:0000313" key="9">
    <source>
        <dbReference type="Proteomes" id="UP001652661"/>
    </source>
</evidence>
<dbReference type="PANTHER" id="PTHR22455:SF10">
    <property type="entry name" value="CILIA- AND FLAGELLA-ASSOCIATED PROTEIN 91"/>
    <property type="match status" value="1"/>
</dbReference>
<feature type="domain" description="CFAP91" evidence="8">
    <location>
        <begin position="194"/>
        <end position="354"/>
    </location>
</feature>
<comment type="similarity">
    <text evidence="5">Belongs to the CFAP91 family.</text>
</comment>
<comment type="subcellular location">
    <subcellularLocation>
        <location evidence="1">Cytoplasm</location>
        <location evidence="1">Cytoskeleton</location>
        <location evidence="1">Cilium axoneme</location>
    </subcellularLocation>
</comment>
<organism evidence="9 10">
    <name type="scientific">Drosophila kikkawai</name>
    <name type="common">Fruit fly</name>
    <dbReference type="NCBI Taxonomy" id="30033"/>
    <lineage>
        <taxon>Eukaryota</taxon>
        <taxon>Metazoa</taxon>
        <taxon>Ecdysozoa</taxon>
        <taxon>Arthropoda</taxon>
        <taxon>Hexapoda</taxon>
        <taxon>Insecta</taxon>
        <taxon>Pterygota</taxon>
        <taxon>Neoptera</taxon>
        <taxon>Endopterygota</taxon>
        <taxon>Diptera</taxon>
        <taxon>Brachycera</taxon>
        <taxon>Muscomorpha</taxon>
        <taxon>Ephydroidea</taxon>
        <taxon>Drosophilidae</taxon>
        <taxon>Drosophila</taxon>
        <taxon>Sophophora</taxon>
    </lineage>
</organism>
<reference evidence="10" key="2">
    <citation type="submission" date="2025-08" db="UniProtKB">
        <authorList>
            <consortium name="RefSeq"/>
        </authorList>
    </citation>
    <scope>IDENTIFICATION</scope>
    <source>
        <strain evidence="10">14028-0561.14</strain>
        <tissue evidence="10">Whole fly</tissue>
    </source>
</reference>
<keyword evidence="2" id="KW-0963">Cytoplasm</keyword>
<feature type="region of interest" description="Disordered" evidence="7">
    <location>
        <begin position="944"/>
        <end position="978"/>
    </location>
</feature>
<evidence type="ECO:0000256" key="5">
    <source>
        <dbReference type="ARBA" id="ARBA00029468"/>
    </source>
</evidence>
<proteinExistence type="inferred from homology"/>
<dbReference type="GO" id="GO:0005930">
    <property type="term" value="C:axoneme"/>
    <property type="evidence" value="ECO:0007669"/>
    <property type="project" value="UniProtKB-SubCell"/>
</dbReference>
<dbReference type="OrthoDB" id="567787at2759"/>
<sequence>MLSSKEKTFRRERILQFIRENKQATPPEVQTKDEKSSRQKKRVTFNHGSQRLSLGDALKVNENERLIGQGLTSCLITKSSDTRMPAGVERVERKLSHRGSDSPRTLCSNRRSSGVRMTGGENDPAVRNVGKLPRTDSECHFNAPGFNFLKTRHSEFATQEVRLNSAEPIRKELKHKCDFFPKYMDNRPFKDQTTQTLYRESSAQTLAYLPEISNKENAETLELFSLAKILPGEKPPGLHEVEILERARRRWLFNEAIKTNSKRLIKAARSVALKPELRDLLEAFEWEQWIEREEFIQECQMMRLQIVIKMFDKREKEMHAASKIRIEQACKGIEKRRQAGLHKNEIEFQRGMRRLDAKLSNRLLKWKKQGPMQALGSPCSEFYGPVIRHGVDPARRNFETITGRRAFDLRIDDLEKRVSMKNVQCPFSKLKEWSKPKEYVREYEQNFCNDDNLQRLYESLKTLRTQADVKAHPQCRRKRIQLNRWGSSSSEIYDHRKYSRYSRYSEMTAPKYVHRPPRPKRATLTAVKSSSRGHEDLENLIRTYEGTYIGSLMQFLADEMDRFKEQRKLHFFSIVAQRERWRREASEAGMRQKENVMRLLYEEIFQHSYSGLQDTSQQFVDTVLTKDIYEVMANEAADTVTEMARQIDNDISKWLESFKEVQNPLTFVPLRMMLLKMVFPDMEAAVKTHENHLIAQYIVEDVIFGTVWKKLEPFDVVSTMTSDLIDRLIDNDLYLFSSESEFDSDSSVGSWHEAEAIIRKLIRQAVPGRRWMEETERIVTETYNGLFDDIFDEILVNIEHPPAVNPSDLIVVSPSTAMFRVCHHKPKIRTTVSQDSIPDNKFLGAQLLSLVKKFKEDKVTKVLETDEVNVDSGNSDILDTLIKSQTLLKTDTRMNQPDTDICSITSVVDILEHSENLKSLKGSSQNSPPKPVESVTEIQYEEAVNEESSESTNMVEQETEENILVAKKSPNSLGEESSGGEEIYIYAKHESTIFSFR</sequence>
<evidence type="ECO:0000256" key="6">
    <source>
        <dbReference type="ARBA" id="ARBA00029555"/>
    </source>
</evidence>
<dbReference type="AlphaFoldDB" id="A0A6P4J919"/>
<dbReference type="Proteomes" id="UP001652661">
    <property type="component" value="Chromosome 2L"/>
</dbReference>
<accession>A0A6P4J919</accession>
<dbReference type="PANTHER" id="PTHR22455">
    <property type="entry name" value="CILIA- AND FLAGELLA-ASSOCIATED PROTEIN 91"/>
    <property type="match status" value="1"/>
</dbReference>
<reference evidence="9" key="1">
    <citation type="submission" date="2025-05" db="UniProtKB">
        <authorList>
            <consortium name="RefSeq"/>
        </authorList>
    </citation>
    <scope>NUCLEOTIDE SEQUENCE [LARGE SCALE GENOMIC DNA]</scope>
    <source>
        <strain evidence="9">14028-0561.14</strain>
    </source>
</reference>
<protein>
    <recommendedName>
        <fullName evidence="6">Cilia- and flagella-associated protein 91</fullName>
    </recommendedName>
</protein>
<evidence type="ECO:0000256" key="7">
    <source>
        <dbReference type="SAM" id="MobiDB-lite"/>
    </source>
</evidence>
<keyword evidence="3" id="KW-0206">Cytoskeleton</keyword>
<feature type="compositionally biased region" description="Polar residues" evidence="7">
    <location>
        <begin position="102"/>
        <end position="112"/>
    </location>
</feature>
<evidence type="ECO:0000313" key="10">
    <source>
        <dbReference type="RefSeq" id="XP_017037375.1"/>
    </source>
</evidence>
<evidence type="ECO:0000256" key="3">
    <source>
        <dbReference type="ARBA" id="ARBA00023212"/>
    </source>
</evidence>
<dbReference type="GeneID" id="108085330"/>
<evidence type="ECO:0000256" key="4">
    <source>
        <dbReference type="ARBA" id="ARBA00023273"/>
    </source>
</evidence>
<evidence type="ECO:0000259" key="8">
    <source>
        <dbReference type="Pfam" id="PF14738"/>
    </source>
</evidence>
<name>A0A6P4J919_DROKI</name>
<keyword evidence="4" id="KW-0966">Cell projection</keyword>
<feature type="region of interest" description="Disordered" evidence="7">
    <location>
        <begin position="20"/>
        <end position="48"/>
    </location>
</feature>
<feature type="compositionally biased region" description="Basic and acidic residues" evidence="7">
    <location>
        <begin position="92"/>
        <end position="101"/>
    </location>
</feature>
<dbReference type="Pfam" id="PF14738">
    <property type="entry name" value="CFAP91"/>
    <property type="match status" value="1"/>
</dbReference>
<feature type="region of interest" description="Disordered" evidence="7">
    <location>
        <begin position="92"/>
        <end position="131"/>
    </location>
</feature>
<dbReference type="InterPro" id="IPR026720">
    <property type="entry name" value="CFAP91"/>
</dbReference>